<evidence type="ECO:0000256" key="2">
    <source>
        <dbReference type="ARBA" id="ARBA00023002"/>
    </source>
</evidence>
<dbReference type="Gene3D" id="3.40.50.720">
    <property type="entry name" value="NAD(P)-binding Rossmann-like Domain"/>
    <property type="match status" value="1"/>
</dbReference>
<dbReference type="GO" id="GO:0016491">
    <property type="term" value="F:oxidoreductase activity"/>
    <property type="evidence" value="ECO:0007669"/>
    <property type="project" value="UniProtKB-KW"/>
</dbReference>
<dbReference type="PANTHER" id="PTHR42901">
    <property type="entry name" value="ALCOHOL DEHYDROGENASE"/>
    <property type="match status" value="1"/>
</dbReference>
<dbReference type="InterPro" id="IPR002347">
    <property type="entry name" value="SDR_fam"/>
</dbReference>
<dbReference type="PRINTS" id="PR00081">
    <property type="entry name" value="GDHRDH"/>
</dbReference>
<dbReference type="InterPro" id="IPR036291">
    <property type="entry name" value="NAD(P)-bd_dom_sf"/>
</dbReference>
<dbReference type="RefSeq" id="WP_309654480.1">
    <property type="nucleotide sequence ID" value="NZ_JARWAN010000001.1"/>
</dbReference>
<gene>
    <name evidence="3" type="ORF">QC823_00945</name>
</gene>
<evidence type="ECO:0000313" key="3">
    <source>
        <dbReference type="EMBL" id="MDR5897561.1"/>
    </source>
</evidence>
<evidence type="ECO:0000313" key="4">
    <source>
        <dbReference type="Proteomes" id="UP001254564"/>
    </source>
</evidence>
<keyword evidence="4" id="KW-1185">Reference proteome</keyword>
<proteinExistence type="inferred from homology"/>
<evidence type="ECO:0000256" key="1">
    <source>
        <dbReference type="ARBA" id="ARBA00006484"/>
    </source>
</evidence>
<dbReference type="CDD" id="cd05233">
    <property type="entry name" value="SDR_c"/>
    <property type="match status" value="1"/>
</dbReference>
<sequence>MSHETLTPGGAMVITGASSGIGRATAERFAAQGVPLYLLARRQAPLQALVDELTQRHPEGEFIAIAGDLAAHEERDRVIQMLTQAFDKRNLPPGAFVHCAGIGTPAADLAHWDPDDLNAALQLNVVAPLALIRALMPHLERRYPPCRIVLVGAGIDRHAQPGTGTYGVSKMALRRLFEQLTLDLTPYAASVALFQPGLADTPGLRDHLNVAAELSLPHAQYLQQRLDQGHYLTADSVGIALVSLLSDIPSEHFNGQEWHATQLLE</sequence>
<accession>A0ABU1H170</accession>
<dbReference type="EMBL" id="JARWAN010000001">
    <property type="protein sequence ID" value="MDR5897561.1"/>
    <property type="molecule type" value="Genomic_DNA"/>
</dbReference>
<reference evidence="3 4" key="1">
    <citation type="submission" date="2023-04" db="EMBL/GenBank/DDBJ databases">
        <title>A long-awaited taxogenomic arrangement of the family Halomonadaceae.</title>
        <authorList>
            <person name="De La Haba R."/>
            <person name="Chuvochina M."/>
            <person name="Wittouck S."/>
            <person name="Arahal D.R."/>
            <person name="Sanchez-Porro C."/>
            <person name="Hugenholtz P."/>
            <person name="Ventosa A."/>
        </authorList>
    </citation>
    <scope>NUCLEOTIDE SEQUENCE [LARGE SCALE GENOMIC DNA]</scope>
    <source>
        <strain evidence="3 4">DSM 21020</strain>
    </source>
</reference>
<name>A0ABU1H170_9GAMM</name>
<dbReference type="PANTHER" id="PTHR42901:SF1">
    <property type="entry name" value="ALCOHOL DEHYDROGENASE"/>
    <property type="match status" value="1"/>
</dbReference>
<comment type="similarity">
    <text evidence="1">Belongs to the short-chain dehydrogenases/reductases (SDR) family.</text>
</comment>
<dbReference type="Proteomes" id="UP001254564">
    <property type="component" value="Unassembled WGS sequence"/>
</dbReference>
<organism evidence="3 4">
    <name type="scientific">Vreelandella vilamensis</name>
    <dbReference type="NCBI Taxonomy" id="531309"/>
    <lineage>
        <taxon>Bacteria</taxon>
        <taxon>Pseudomonadati</taxon>
        <taxon>Pseudomonadota</taxon>
        <taxon>Gammaproteobacteria</taxon>
        <taxon>Oceanospirillales</taxon>
        <taxon>Halomonadaceae</taxon>
        <taxon>Vreelandella</taxon>
    </lineage>
</organism>
<keyword evidence="2 3" id="KW-0560">Oxidoreductase</keyword>
<dbReference type="Pfam" id="PF00106">
    <property type="entry name" value="adh_short"/>
    <property type="match status" value="1"/>
</dbReference>
<dbReference type="EC" id="1.-.-.-" evidence="3"/>
<dbReference type="SUPFAM" id="SSF51735">
    <property type="entry name" value="NAD(P)-binding Rossmann-fold domains"/>
    <property type="match status" value="1"/>
</dbReference>
<protein>
    <submittedName>
        <fullName evidence="3">SDR family NAD(P)-dependent oxidoreductase</fullName>
        <ecNumber evidence="3">1.-.-.-</ecNumber>
    </submittedName>
</protein>
<comment type="caution">
    <text evidence="3">The sequence shown here is derived from an EMBL/GenBank/DDBJ whole genome shotgun (WGS) entry which is preliminary data.</text>
</comment>